<accession>W5MBJ3</accession>
<evidence type="ECO:0000256" key="4">
    <source>
        <dbReference type="ARBA" id="ARBA00022483"/>
    </source>
</evidence>
<feature type="compositionally biased region" description="Polar residues" evidence="10">
    <location>
        <begin position="180"/>
        <end position="195"/>
    </location>
</feature>
<dbReference type="Pfam" id="PF00168">
    <property type="entry name" value="C2"/>
    <property type="match status" value="2"/>
</dbReference>
<dbReference type="EMBL" id="AHAT01009595">
    <property type="status" value="NOT_ANNOTATED_CDS"/>
    <property type="molecule type" value="Genomic_DNA"/>
</dbReference>
<evidence type="ECO:0000256" key="2">
    <source>
        <dbReference type="ARBA" id="ARBA00004236"/>
    </source>
</evidence>
<dbReference type="FunFam" id="2.60.40.150:FF:000108">
    <property type="entry name" value="Synaptotagmin like 1"/>
    <property type="match status" value="1"/>
</dbReference>
<evidence type="ECO:0000256" key="5">
    <source>
        <dbReference type="ARBA" id="ARBA00022553"/>
    </source>
</evidence>
<keyword evidence="3" id="KW-1003">Cell membrane</keyword>
<reference evidence="13" key="3">
    <citation type="submission" date="2025-09" db="UniProtKB">
        <authorList>
            <consortium name="Ensembl"/>
        </authorList>
    </citation>
    <scope>IDENTIFICATION</scope>
</reference>
<dbReference type="Ensembl" id="ENSLOCT00000005760.1">
    <property type="protein sequence ID" value="ENSLOCP00000005752.1"/>
    <property type="gene ID" value="ENSLOCG00000004774.1"/>
</dbReference>
<dbReference type="GO" id="GO:0031267">
    <property type="term" value="F:small GTPase binding"/>
    <property type="evidence" value="ECO:0007669"/>
    <property type="project" value="InterPro"/>
</dbReference>
<dbReference type="Gene3D" id="6.10.250.3000">
    <property type="match status" value="1"/>
</dbReference>
<feature type="domain" description="C2" evidence="11">
    <location>
        <begin position="385"/>
        <end position="514"/>
    </location>
</feature>
<evidence type="ECO:0000256" key="3">
    <source>
        <dbReference type="ARBA" id="ARBA00022475"/>
    </source>
</evidence>
<dbReference type="HOGENOM" id="CLU_002711_4_0_1"/>
<evidence type="ECO:0000256" key="8">
    <source>
        <dbReference type="ARBA" id="ARBA00072163"/>
    </source>
</evidence>
<dbReference type="InterPro" id="IPR010911">
    <property type="entry name" value="Rab_BD"/>
</dbReference>
<dbReference type="GO" id="GO:0005886">
    <property type="term" value="C:plasma membrane"/>
    <property type="evidence" value="ECO:0007669"/>
    <property type="project" value="UniProtKB-SubCell"/>
</dbReference>
<reference evidence="14" key="1">
    <citation type="submission" date="2011-12" db="EMBL/GenBank/DDBJ databases">
        <title>The Draft Genome of Lepisosteus oculatus.</title>
        <authorList>
            <consortium name="The Broad Institute Genome Assembly &amp; Analysis Group"/>
            <consortium name="Computational R&amp;D Group"/>
            <consortium name="and Sequencing Platform"/>
            <person name="Di Palma F."/>
            <person name="Alfoldi J."/>
            <person name="Johnson J."/>
            <person name="Berlin A."/>
            <person name="Gnerre S."/>
            <person name="Jaffe D."/>
            <person name="MacCallum I."/>
            <person name="Young S."/>
            <person name="Walker B.J."/>
            <person name="Lander E.S."/>
            <person name="Lindblad-Toh K."/>
        </authorList>
    </citation>
    <scope>NUCLEOTIDE SEQUENCE [LARGE SCALE GENOMIC DNA]</scope>
</reference>
<evidence type="ECO:0000256" key="7">
    <source>
        <dbReference type="ARBA" id="ARBA00023136"/>
    </source>
</evidence>
<dbReference type="PROSITE" id="PS50004">
    <property type="entry name" value="C2"/>
    <property type="match status" value="2"/>
</dbReference>
<evidence type="ECO:0000259" key="11">
    <source>
        <dbReference type="PROSITE" id="PS50004"/>
    </source>
</evidence>
<dbReference type="Bgee" id="ENSLOCG00000004774">
    <property type="expression patterns" value="Expressed in zone of skin and 13 other cell types or tissues"/>
</dbReference>
<dbReference type="SMART" id="SM00239">
    <property type="entry name" value="C2"/>
    <property type="match status" value="2"/>
</dbReference>
<dbReference type="InterPro" id="IPR000008">
    <property type="entry name" value="C2_dom"/>
</dbReference>
<dbReference type="GO" id="GO:0006887">
    <property type="term" value="P:exocytosis"/>
    <property type="evidence" value="ECO:0007669"/>
    <property type="project" value="UniProtKB-KW"/>
</dbReference>
<evidence type="ECO:0000313" key="14">
    <source>
        <dbReference type="Proteomes" id="UP000018468"/>
    </source>
</evidence>
<feature type="domain" description="RabBD" evidence="12">
    <location>
        <begin position="10"/>
        <end position="66"/>
    </location>
</feature>
<feature type="region of interest" description="Disordered" evidence="10">
    <location>
        <begin position="122"/>
        <end position="228"/>
    </location>
</feature>
<keyword evidence="7" id="KW-0472">Membrane</keyword>
<dbReference type="GO" id="GO:0006886">
    <property type="term" value="P:intracellular protein transport"/>
    <property type="evidence" value="ECO:0007669"/>
    <property type="project" value="InterPro"/>
</dbReference>
<feature type="domain" description="C2" evidence="11">
    <location>
        <begin position="250"/>
        <end position="370"/>
    </location>
</feature>
<evidence type="ECO:0000313" key="13">
    <source>
        <dbReference type="Ensembl" id="ENSLOCP00000005752.1"/>
    </source>
</evidence>
<dbReference type="FunFam" id="2.60.40.150:FF:000006">
    <property type="entry name" value="Synaptotagmin-like 5, isoform CRA_a"/>
    <property type="match status" value="1"/>
</dbReference>
<feature type="compositionally biased region" description="Basic and acidic residues" evidence="10">
    <location>
        <begin position="126"/>
        <end position="146"/>
    </location>
</feature>
<dbReference type="GeneTree" id="ENSGT00940000160932"/>
<proteinExistence type="predicted"/>
<organism evidence="13 14">
    <name type="scientific">Lepisosteus oculatus</name>
    <name type="common">Spotted gar</name>
    <dbReference type="NCBI Taxonomy" id="7918"/>
    <lineage>
        <taxon>Eukaryota</taxon>
        <taxon>Metazoa</taxon>
        <taxon>Chordata</taxon>
        <taxon>Craniata</taxon>
        <taxon>Vertebrata</taxon>
        <taxon>Euteleostomi</taxon>
        <taxon>Actinopterygii</taxon>
        <taxon>Neopterygii</taxon>
        <taxon>Holostei</taxon>
        <taxon>Semionotiformes</taxon>
        <taxon>Lepisosteidae</taxon>
        <taxon>Lepisosteus</taxon>
    </lineage>
</organism>
<dbReference type="SUPFAM" id="SSF49562">
    <property type="entry name" value="C2 domain (Calcium/lipid-binding domain, CaLB)"/>
    <property type="match status" value="2"/>
</dbReference>
<keyword evidence="14" id="KW-1185">Reference proteome</keyword>
<keyword evidence="4" id="KW-0268">Exocytosis</keyword>
<name>W5MBJ3_LEPOC</name>
<dbReference type="CDD" id="cd04020">
    <property type="entry name" value="C2B_SLP_1-2-3-4"/>
    <property type="match status" value="1"/>
</dbReference>
<dbReference type="PANTHER" id="PTHR45716:SF3">
    <property type="entry name" value="SYNAPTOTAGMIN-LIKE PROTEIN 1"/>
    <property type="match status" value="1"/>
</dbReference>
<evidence type="ECO:0000256" key="6">
    <source>
        <dbReference type="ARBA" id="ARBA00022737"/>
    </source>
</evidence>
<dbReference type="GO" id="GO:0012505">
    <property type="term" value="C:endomembrane system"/>
    <property type="evidence" value="ECO:0007669"/>
    <property type="project" value="UniProtKB-SubCell"/>
</dbReference>
<evidence type="ECO:0000256" key="9">
    <source>
        <dbReference type="ARBA" id="ARBA00075525"/>
    </source>
</evidence>
<reference evidence="13" key="2">
    <citation type="submission" date="2025-08" db="UniProtKB">
        <authorList>
            <consortium name="Ensembl"/>
        </authorList>
    </citation>
    <scope>IDENTIFICATION</scope>
</reference>
<evidence type="ECO:0000256" key="1">
    <source>
        <dbReference type="ARBA" id="ARBA00004184"/>
    </source>
</evidence>
<dbReference type="InterPro" id="IPR035892">
    <property type="entry name" value="C2_domain_sf"/>
</dbReference>
<sequence>MESVPSSDSLLDLSYLTEEEQASILNVLLRDSELHCLEEGRISKLRHTVSNPKELKSLTGEWFSEARSKRHRNRKYGSDIVRASIRRKKKPKDVPLSILATSSVFTVSPYIDAAEKDENNVMSHQIHGDSKDKMKQTSLEVGKHSTNEVSVVQEIPSDNSDQVSSSIQIGKSDQKHVLSDGSQLQIPTVSVQMDSPSEGDSDTLSSSAPLEHVRNPMRPSNSMSSLQSSTMLSGSMMSLFSSGEFGTLDVKGSVQFALRYDTQKEELQVLVCRCQDLAEAKKQRSDPYVKTYLLPDKSSHSKKKTSVKKKTVNPIFDETLKYKIKISEVKSRTLNLSVWHNDPLRRNIFLGEVEVAMATWDWTNTQPTWYDLSPRVQMTIDSISARGTIMLSLKFVPAGAEGNGMPLTGELHVWLKEAQGLIPTKGGSVDSFVKSYVLPDESKTSRQKTRVVKKTLSPTYNHTMVYDGFQVEDLQEACAEFTVWEHDTFSSQLLGGVRLSLGTGISYGVPVGWMDSTEEEKKSWRAMISQPNTWVEATLPLRTNLAPRNMGKEN</sequence>
<dbReference type="PANTHER" id="PTHR45716">
    <property type="entry name" value="BITESIZE, ISOFORM I"/>
    <property type="match status" value="1"/>
</dbReference>
<dbReference type="PROSITE" id="PS50916">
    <property type="entry name" value="RABBD"/>
    <property type="match status" value="1"/>
</dbReference>
<keyword evidence="5" id="KW-0597">Phosphoprotein</keyword>
<feature type="compositionally biased region" description="Polar residues" evidence="10">
    <location>
        <begin position="156"/>
        <end position="171"/>
    </location>
</feature>
<evidence type="ECO:0000256" key="10">
    <source>
        <dbReference type="SAM" id="MobiDB-lite"/>
    </source>
</evidence>
<dbReference type="Proteomes" id="UP000018468">
    <property type="component" value="Linkage group LG6"/>
</dbReference>
<comment type="subcellular location">
    <subcellularLocation>
        <location evidence="2">Cell membrane</location>
    </subcellularLocation>
    <subcellularLocation>
        <location evidence="1">Endomembrane system</location>
        <topology evidence="1">Peripheral membrane protein</topology>
    </subcellularLocation>
</comment>
<dbReference type="AlphaFoldDB" id="W5MBJ3"/>
<evidence type="ECO:0000259" key="12">
    <source>
        <dbReference type="PROSITE" id="PS50916"/>
    </source>
</evidence>
<keyword evidence="6" id="KW-0677">Repeat</keyword>
<dbReference type="Gene3D" id="2.60.40.150">
    <property type="entry name" value="C2 domain"/>
    <property type="match status" value="2"/>
</dbReference>
<protein>
    <recommendedName>
        <fullName evidence="8">Synaptotagmin-like protein 1</fullName>
    </recommendedName>
    <alternativeName>
        <fullName evidence="9">Exophilin-7</fullName>
    </alternativeName>
</protein>
<dbReference type="InterPro" id="IPR043567">
    <property type="entry name" value="SYTL1-5_C2B"/>
</dbReference>